<dbReference type="PANTHER" id="PTHR36918">
    <property type="match status" value="1"/>
</dbReference>
<accession>A0A7W4W7S0</accession>
<keyword evidence="3 5" id="KW-0653">Protein transport</keyword>
<evidence type="ECO:0000256" key="2">
    <source>
        <dbReference type="ARBA" id="ARBA00022448"/>
    </source>
</evidence>
<dbReference type="NCBIfam" id="TIGR00809">
    <property type="entry name" value="secB"/>
    <property type="match status" value="1"/>
</dbReference>
<dbReference type="PRINTS" id="PR01594">
    <property type="entry name" value="SECBCHAPRONE"/>
</dbReference>
<keyword evidence="4 5" id="KW-0811">Translocation</keyword>
<comment type="subunit">
    <text evidence="5">Homotetramer, a dimer of dimers. One homotetramer interacts with 1 SecA dimer.</text>
</comment>
<dbReference type="AlphaFoldDB" id="A0A7W4W7S0"/>
<dbReference type="Pfam" id="PF02556">
    <property type="entry name" value="SecB"/>
    <property type="match status" value="1"/>
</dbReference>
<evidence type="ECO:0000256" key="4">
    <source>
        <dbReference type="ARBA" id="ARBA00023010"/>
    </source>
</evidence>
<dbReference type="EMBL" id="JACHWY010000003">
    <property type="protein sequence ID" value="MBB3048417.1"/>
    <property type="molecule type" value="Genomic_DNA"/>
</dbReference>
<name>A0A7W4W7S0_9GAMM</name>
<dbReference type="SUPFAM" id="SSF54611">
    <property type="entry name" value="SecB-like"/>
    <property type="match status" value="1"/>
</dbReference>
<dbReference type="RefSeq" id="WP_183411200.1">
    <property type="nucleotide sequence ID" value="NZ_JACHWY010000003.1"/>
</dbReference>
<sequence length="155" mass="16888">MADVPQTFALQRIYLKDCSLESPASPMIFTKAWKPKFKVDLNTRSQHIAEKSHEVILTVTLTAELDDEKVLLIEVQQAGLFAIEGIEGDTLKQVLGIACPNLLFPYAREAVDSLALKGGFPAVGLQPVNFEALFREAQKQAQAQAAAPAASEAKH</sequence>
<dbReference type="Proteomes" id="UP000537130">
    <property type="component" value="Unassembled WGS sequence"/>
</dbReference>
<keyword evidence="5" id="KW-0963">Cytoplasm</keyword>
<keyword evidence="2 5" id="KW-0813">Transport</keyword>
<evidence type="ECO:0000313" key="7">
    <source>
        <dbReference type="Proteomes" id="UP000537130"/>
    </source>
</evidence>
<dbReference type="PANTHER" id="PTHR36918:SF1">
    <property type="entry name" value="PROTEIN-EXPORT PROTEIN SECB"/>
    <property type="match status" value="1"/>
</dbReference>
<protein>
    <recommendedName>
        <fullName evidence="5">Protein-export protein SecB</fullName>
    </recommendedName>
</protein>
<dbReference type="GO" id="GO:0051082">
    <property type="term" value="F:unfolded protein binding"/>
    <property type="evidence" value="ECO:0007669"/>
    <property type="project" value="InterPro"/>
</dbReference>
<evidence type="ECO:0000256" key="1">
    <source>
        <dbReference type="ARBA" id="ARBA00009990"/>
    </source>
</evidence>
<dbReference type="GO" id="GO:0005737">
    <property type="term" value="C:cytoplasm"/>
    <property type="evidence" value="ECO:0007669"/>
    <property type="project" value="UniProtKB-SubCell"/>
</dbReference>
<comment type="caution">
    <text evidence="6">The sequence shown here is derived from an EMBL/GenBank/DDBJ whole genome shotgun (WGS) entry which is preliminary data.</text>
</comment>
<organism evidence="6 7">
    <name type="scientific">Litorivivens lipolytica</name>
    <dbReference type="NCBI Taxonomy" id="1524264"/>
    <lineage>
        <taxon>Bacteria</taxon>
        <taxon>Pseudomonadati</taxon>
        <taxon>Pseudomonadota</taxon>
        <taxon>Gammaproteobacteria</taxon>
        <taxon>Litorivivens</taxon>
    </lineage>
</organism>
<keyword evidence="7" id="KW-1185">Reference proteome</keyword>
<evidence type="ECO:0000256" key="5">
    <source>
        <dbReference type="HAMAP-Rule" id="MF_00821"/>
    </source>
</evidence>
<dbReference type="Gene3D" id="3.10.420.10">
    <property type="entry name" value="SecB-like"/>
    <property type="match status" value="1"/>
</dbReference>
<dbReference type="InterPro" id="IPR003708">
    <property type="entry name" value="SecB"/>
</dbReference>
<proteinExistence type="inferred from homology"/>
<evidence type="ECO:0000313" key="6">
    <source>
        <dbReference type="EMBL" id="MBB3048417.1"/>
    </source>
</evidence>
<evidence type="ECO:0000256" key="3">
    <source>
        <dbReference type="ARBA" id="ARBA00022927"/>
    </source>
</evidence>
<comment type="subcellular location">
    <subcellularLocation>
        <location evidence="5">Cytoplasm</location>
    </subcellularLocation>
</comment>
<comment type="similarity">
    <text evidence="1 5">Belongs to the SecB family.</text>
</comment>
<dbReference type="GO" id="GO:0006457">
    <property type="term" value="P:protein folding"/>
    <property type="evidence" value="ECO:0007669"/>
    <property type="project" value="UniProtKB-UniRule"/>
</dbReference>
<gene>
    <name evidence="5" type="primary">secB</name>
    <name evidence="6" type="ORF">FHR99_002691</name>
</gene>
<dbReference type="InterPro" id="IPR035958">
    <property type="entry name" value="SecB-like_sf"/>
</dbReference>
<reference evidence="6 7" key="1">
    <citation type="submission" date="2020-08" db="EMBL/GenBank/DDBJ databases">
        <title>Genomic Encyclopedia of Type Strains, Phase III (KMG-III): the genomes of soil and plant-associated and newly described type strains.</title>
        <authorList>
            <person name="Whitman W."/>
        </authorList>
    </citation>
    <scope>NUCLEOTIDE SEQUENCE [LARGE SCALE GENOMIC DNA]</scope>
    <source>
        <strain evidence="6 7">CECT 8654</strain>
    </source>
</reference>
<dbReference type="GO" id="GO:0015031">
    <property type="term" value="P:protein transport"/>
    <property type="evidence" value="ECO:0007669"/>
    <property type="project" value="UniProtKB-UniRule"/>
</dbReference>
<dbReference type="NCBIfam" id="NF004393">
    <property type="entry name" value="PRK05751.1-4"/>
    <property type="match status" value="1"/>
</dbReference>
<dbReference type="HAMAP" id="MF_00821">
    <property type="entry name" value="SecB"/>
    <property type="match status" value="1"/>
</dbReference>
<dbReference type="GO" id="GO:0051262">
    <property type="term" value="P:protein tetramerization"/>
    <property type="evidence" value="ECO:0007669"/>
    <property type="project" value="InterPro"/>
</dbReference>
<keyword evidence="5" id="KW-0143">Chaperone</keyword>
<comment type="function">
    <text evidence="5">One of the proteins required for the normal export of preproteins out of the cell cytoplasm. It is a molecular chaperone that binds to a subset of precursor proteins, maintaining them in a translocation-competent state. It also specifically binds to its receptor SecA.</text>
</comment>